<dbReference type="EMBL" id="CP018335">
    <property type="protein sequence ID" value="APM39107.1"/>
    <property type="molecule type" value="Genomic_DNA"/>
</dbReference>
<proteinExistence type="predicted"/>
<dbReference type="SUPFAM" id="SSF52490">
    <property type="entry name" value="Tubulin nucleotide-binding domain-like"/>
    <property type="match status" value="1"/>
</dbReference>
<evidence type="ECO:0008006" key="4">
    <source>
        <dbReference type="Google" id="ProtNLM"/>
    </source>
</evidence>
<dbReference type="Gene3D" id="3.40.50.1440">
    <property type="entry name" value="Tubulin/FtsZ, GTPase domain"/>
    <property type="match status" value="1"/>
</dbReference>
<sequence>MNSRIREHLQDLEVSRGGGIISDKIRIETIPNPMLIIGLGGTGIDAMLRLKYQINKRFILEEDIISNTRKDKPKKVEFLGFETNQGEKNKRYPGNGGVGLDPQSELVMLSNAEIRSILKDRKILDDCIKEWLSPELSSESGTDGAGGVRQVGRLLLFTKINEIVDCIEKKIRLLQEDKEETLHVFILSGLSGGTGSGTFIDIAYIVRGIMNNIYGSKGDDKVNIMGYLFTPDVNLSRSADNQSAQSYIIKNGFAALKELDYLMGIGDRHERFTQKYRNRLTVDSPMPPFNLCHLISATNIDGRPMSNAYDYCMNVTAENIVNFMSSEVRESGGVFAIQDYISNLKQNTDNMAKPYMSNYKYVIIGASSAVLPLEEITTYLAYKLFEKMQYMFHNIPEENEVDKFIRRLKLDEDGVIERFEEHVQNRKPITGYKDREKYNYSNVIKKQSVNIDEEMKEYLRDCINEYNKVKTQYPGQIEKEARELMDGIFKDPKRGPFYASRILFSKGFCVIKTLEVEITSLKERLSNISREIKLKNELAEDRFIQAKKAILFTKEGRKNDFIEAKSEEYILKAEEERIVRMIEFYEKVIENLSQLNHKIYKVYTDILNELNKIFKEDGDILAKGEEIEGALGRTYSWTVVRVPDLTDYIERVVNKETADELVRKFSYRLLEESQKWLDEVHIDVVGSISNFVSEEYGNVITQSMEEFLGLQYGEDKSIISIIKDNIAPKLDKDAVPIFHINNMEAVNFPTWSMVSVPTNAKKILEGIKEYKRNSHRGDSINIKESTVTNRIFWLNTKNGVPLYSYAPIKHYEEIYEKTLFERDGIGRHLYQSENRNWIYLPSPIPEQSWGTTYVNERVKNYNDEVRELFKRGVELGCVIDTEKGSNERYKCIITEDFDIDEFMEQYSIDMQEDTPNIGEIKRAITDIEKLLKEGITPVENHDMQKYYIFESSDEERAQNNLIRTPELTRLLLQEVEKYEAIMAKKEELESTIEGLSKAQADMDNFLRALYTDTIVKKGVFYIYNGRDDSKVSIEPFINTLKEKEYHHEAVFKKYASLDERDKVIIDVTSDRRLENLSMEEDTKTLILNIDTLLETFKECIRELDIRKYQLVNGDELFAFYNEMLSRLQEVRKQLEQ</sequence>
<feature type="coiled-coil region" evidence="1">
    <location>
        <begin position="511"/>
        <end position="538"/>
    </location>
</feature>
<dbReference type="AlphaFoldDB" id="A0A1L5F7Z4"/>
<evidence type="ECO:0000313" key="3">
    <source>
        <dbReference type="Proteomes" id="UP000184604"/>
    </source>
</evidence>
<dbReference type="RefSeq" id="WP_073538745.1">
    <property type="nucleotide sequence ID" value="NZ_CP018335.1"/>
</dbReference>
<dbReference type="InterPro" id="IPR036525">
    <property type="entry name" value="Tubulin/FtsZ_GTPase_sf"/>
</dbReference>
<name>A0A1L5F7Z4_CLOKL</name>
<evidence type="ECO:0000313" key="2">
    <source>
        <dbReference type="EMBL" id="APM39107.1"/>
    </source>
</evidence>
<organism evidence="2 3">
    <name type="scientific">Clostridium kluyveri</name>
    <dbReference type="NCBI Taxonomy" id="1534"/>
    <lineage>
        <taxon>Bacteria</taxon>
        <taxon>Bacillati</taxon>
        <taxon>Bacillota</taxon>
        <taxon>Clostridia</taxon>
        <taxon>Eubacteriales</taxon>
        <taxon>Clostridiaceae</taxon>
        <taxon>Clostridium</taxon>
    </lineage>
</organism>
<accession>A0A1L5F7Z4</accession>
<dbReference type="InterPro" id="IPR025904">
    <property type="entry name" value="Tubulin-like"/>
</dbReference>
<reference evidence="2 3" key="1">
    <citation type="submission" date="2016-12" db="EMBL/GenBank/DDBJ databases">
        <title>Complete genome sequence of Clostridium kluyveri JZZ isolated from the pit mud of a Chinese flavor liquor-making factory.</title>
        <authorList>
            <person name="Wang Y."/>
        </authorList>
    </citation>
    <scope>NUCLEOTIDE SEQUENCE [LARGE SCALE GENOMIC DNA]</scope>
    <source>
        <strain evidence="2 3">JZZ</strain>
    </source>
</reference>
<keyword evidence="1" id="KW-0175">Coiled coil</keyword>
<evidence type="ECO:0000256" key="1">
    <source>
        <dbReference type="SAM" id="Coils"/>
    </source>
</evidence>
<dbReference type="Proteomes" id="UP000184604">
    <property type="component" value="Chromosome"/>
</dbReference>
<dbReference type="OrthoDB" id="3400278at2"/>
<protein>
    <recommendedName>
        <fullName evidence="4">Tubulin like</fullName>
    </recommendedName>
</protein>
<gene>
    <name evidence="2" type="ORF">BS101_10305</name>
</gene>
<dbReference type="Pfam" id="PF13809">
    <property type="entry name" value="Tubulin_2"/>
    <property type="match status" value="1"/>
</dbReference>